<keyword evidence="1" id="KW-0472">Membrane</keyword>
<comment type="caution">
    <text evidence="2">The sequence shown here is derived from an EMBL/GenBank/DDBJ whole genome shotgun (WGS) entry which is preliminary data.</text>
</comment>
<dbReference type="EMBL" id="QNTQ01000006">
    <property type="protein sequence ID" value="RBI85815.1"/>
    <property type="molecule type" value="Genomic_DNA"/>
</dbReference>
<dbReference type="InterPro" id="IPR055644">
    <property type="entry name" value="DUF7220"/>
</dbReference>
<keyword evidence="1" id="KW-1133">Transmembrane helix</keyword>
<name>A0A365U9Y1_9RHOB</name>
<keyword evidence="1" id="KW-0812">Transmembrane</keyword>
<dbReference type="AlphaFoldDB" id="A0A365U9Y1"/>
<dbReference type="RefSeq" id="WP_113289074.1">
    <property type="nucleotide sequence ID" value="NZ_QNTQ01000006.1"/>
</dbReference>
<feature type="transmembrane region" description="Helical" evidence="1">
    <location>
        <begin position="12"/>
        <end position="31"/>
    </location>
</feature>
<feature type="transmembrane region" description="Helical" evidence="1">
    <location>
        <begin position="43"/>
        <end position="60"/>
    </location>
</feature>
<protein>
    <submittedName>
        <fullName evidence="2">Uncharacterized protein</fullName>
    </submittedName>
</protein>
<evidence type="ECO:0000313" key="2">
    <source>
        <dbReference type="EMBL" id="RBI85815.1"/>
    </source>
</evidence>
<keyword evidence="3" id="KW-1185">Reference proteome</keyword>
<dbReference type="Proteomes" id="UP000253370">
    <property type="component" value="Unassembled WGS sequence"/>
</dbReference>
<evidence type="ECO:0000313" key="3">
    <source>
        <dbReference type="Proteomes" id="UP000253370"/>
    </source>
</evidence>
<reference evidence="2 3" key="1">
    <citation type="submission" date="2018-07" db="EMBL/GenBank/DDBJ databases">
        <title>Rhodosalinus sp. strain E84T genomic sequence and assembly.</title>
        <authorList>
            <person name="Liu Z.-W."/>
            <person name="Lu D.-C."/>
        </authorList>
    </citation>
    <scope>NUCLEOTIDE SEQUENCE [LARGE SCALE GENOMIC DNA]</scope>
    <source>
        <strain evidence="2 3">E84</strain>
    </source>
</reference>
<proteinExistence type="predicted"/>
<gene>
    <name evidence="2" type="ORF">DRV85_08835</name>
</gene>
<organism evidence="2 3">
    <name type="scientific">Rhodosalinus halophilus</name>
    <dbReference type="NCBI Taxonomy" id="2259333"/>
    <lineage>
        <taxon>Bacteria</taxon>
        <taxon>Pseudomonadati</taxon>
        <taxon>Pseudomonadota</taxon>
        <taxon>Alphaproteobacteria</taxon>
        <taxon>Rhodobacterales</taxon>
        <taxon>Paracoccaceae</taxon>
        <taxon>Rhodosalinus</taxon>
    </lineage>
</organism>
<dbReference type="Pfam" id="PF23858">
    <property type="entry name" value="DUF7220"/>
    <property type="match status" value="1"/>
</dbReference>
<evidence type="ECO:0000256" key="1">
    <source>
        <dbReference type="SAM" id="Phobius"/>
    </source>
</evidence>
<accession>A0A365U9Y1</accession>
<sequence length="72" mass="7457">MSQSRLLSALEAVANVAAGFAVALIVQLGVFPRVGIAATLSQNAALAGIFTAVSLVRSYLLRRLFDRNGAAP</sequence>